<feature type="transmembrane region" description="Helical" evidence="4">
    <location>
        <begin position="124"/>
        <end position="142"/>
    </location>
</feature>
<feature type="transmembrane region" description="Helical" evidence="4">
    <location>
        <begin position="66"/>
        <end position="84"/>
    </location>
</feature>
<dbReference type="InterPro" id="IPR003594">
    <property type="entry name" value="HATPase_dom"/>
</dbReference>
<evidence type="ECO:0000256" key="2">
    <source>
        <dbReference type="ARBA" id="ARBA00012438"/>
    </source>
</evidence>
<keyword evidence="4" id="KW-1133">Transmembrane helix</keyword>
<evidence type="ECO:0000259" key="5">
    <source>
        <dbReference type="PROSITE" id="PS50109"/>
    </source>
</evidence>
<dbReference type="InterPro" id="IPR005467">
    <property type="entry name" value="His_kinase_dom"/>
</dbReference>
<evidence type="ECO:0000256" key="1">
    <source>
        <dbReference type="ARBA" id="ARBA00000085"/>
    </source>
</evidence>
<dbReference type="CDD" id="cd00082">
    <property type="entry name" value="HisKA"/>
    <property type="match status" value="1"/>
</dbReference>
<evidence type="ECO:0000313" key="7">
    <source>
        <dbReference type="Proteomes" id="UP001211204"/>
    </source>
</evidence>
<sequence length="448" mass="49913">MDDSVVYFLISDFCMASTCVILVLTNIQYIANSPFILGLSNFTSLAAEVGIMFSMLSLSNKLDKKWSFAAFLFMAFIAACIELLRQQVGLHTTVLVMAFLYTTLFAITFYICKFRIPEPLASNQFVRIFTLFELGMVLYGFVRILGAFAASPVTLRFEPNNLAVIIFSIYIVMGAFRYMSYIGLRITWVDPERPTQNRLNEPLLRVIEEKDRLLSGLIASNRVIGISTLASSLSHQLSQPLTAIALRADTTRRSLVREGKDPGMIASLDEISHQSTKLAELVQNLRRLFSSKSVEYAPIHLQKMIDEILEIVNPSLASKKIVLHKNFRDDPVVYGDSIQLQQVLINVLNNAIDALDSCKTSDKLISIGLFANDKLVTIEIKDNGSGIHETLLPTIFDLYKTTKEGGLGVGLWLCKSIMESHHGNITAFNVPSGGAIFRIEMPVHPNSN</sequence>
<dbReference type="PRINTS" id="PR00344">
    <property type="entry name" value="BCTRLSENSOR"/>
</dbReference>
<organism evidence="6 7">
    <name type="scientific">Polynucleobacter yangtzensis</name>
    <dbReference type="NCBI Taxonomy" id="1743159"/>
    <lineage>
        <taxon>Bacteria</taxon>
        <taxon>Pseudomonadati</taxon>
        <taxon>Pseudomonadota</taxon>
        <taxon>Betaproteobacteria</taxon>
        <taxon>Burkholderiales</taxon>
        <taxon>Burkholderiaceae</taxon>
        <taxon>Polynucleobacter</taxon>
    </lineage>
</organism>
<evidence type="ECO:0000313" key="6">
    <source>
        <dbReference type="EMBL" id="BDT79165.1"/>
    </source>
</evidence>
<feature type="transmembrane region" description="Helical" evidence="4">
    <location>
        <begin position="35"/>
        <end position="54"/>
    </location>
</feature>
<keyword evidence="7" id="KW-1185">Reference proteome</keyword>
<keyword evidence="3" id="KW-0597">Phosphoprotein</keyword>
<name>A0ABN6TRF7_9BURK</name>
<dbReference type="PROSITE" id="PS50109">
    <property type="entry name" value="HIS_KIN"/>
    <property type="match status" value="1"/>
</dbReference>
<comment type="catalytic activity">
    <reaction evidence="1">
        <text>ATP + protein L-histidine = ADP + protein N-phospho-L-histidine.</text>
        <dbReference type="EC" id="2.7.13.3"/>
    </reaction>
</comment>
<proteinExistence type="predicted"/>
<dbReference type="InterPro" id="IPR036890">
    <property type="entry name" value="HATPase_C_sf"/>
</dbReference>
<keyword evidence="4" id="KW-0472">Membrane</keyword>
<dbReference type="InterPro" id="IPR004358">
    <property type="entry name" value="Sig_transdc_His_kin-like_C"/>
</dbReference>
<dbReference type="SMART" id="SM00387">
    <property type="entry name" value="HATPase_c"/>
    <property type="match status" value="1"/>
</dbReference>
<dbReference type="EMBL" id="AP026974">
    <property type="protein sequence ID" value="BDT79165.1"/>
    <property type="molecule type" value="Genomic_DNA"/>
</dbReference>
<dbReference type="SUPFAM" id="SSF47384">
    <property type="entry name" value="Homodimeric domain of signal transducing histidine kinase"/>
    <property type="match status" value="1"/>
</dbReference>
<feature type="transmembrane region" description="Helical" evidence="4">
    <location>
        <begin position="162"/>
        <end position="184"/>
    </location>
</feature>
<dbReference type="SUPFAM" id="SSF55874">
    <property type="entry name" value="ATPase domain of HSP90 chaperone/DNA topoisomerase II/histidine kinase"/>
    <property type="match status" value="1"/>
</dbReference>
<feature type="transmembrane region" description="Helical" evidence="4">
    <location>
        <begin position="7"/>
        <end position="29"/>
    </location>
</feature>
<evidence type="ECO:0000256" key="4">
    <source>
        <dbReference type="SAM" id="Phobius"/>
    </source>
</evidence>
<dbReference type="Gene3D" id="1.10.287.130">
    <property type="match status" value="1"/>
</dbReference>
<accession>A0ABN6TRF7</accession>
<dbReference type="InterPro" id="IPR003661">
    <property type="entry name" value="HisK_dim/P_dom"/>
</dbReference>
<dbReference type="Proteomes" id="UP001211204">
    <property type="component" value="Chromosome"/>
</dbReference>
<feature type="transmembrane region" description="Helical" evidence="4">
    <location>
        <begin position="90"/>
        <end position="112"/>
    </location>
</feature>
<dbReference type="Gene3D" id="3.30.565.10">
    <property type="entry name" value="Histidine kinase-like ATPase, C-terminal domain"/>
    <property type="match status" value="1"/>
</dbReference>
<dbReference type="EC" id="2.7.13.3" evidence="2"/>
<dbReference type="InterPro" id="IPR036097">
    <property type="entry name" value="HisK_dim/P_sf"/>
</dbReference>
<dbReference type="PANTHER" id="PTHR43547">
    <property type="entry name" value="TWO-COMPONENT HISTIDINE KINASE"/>
    <property type="match status" value="1"/>
</dbReference>
<reference evidence="6 7" key="1">
    <citation type="submission" date="2022-11" db="EMBL/GenBank/DDBJ databases">
        <title>Complete Genome Sequences of three Polynucleobacter sp. Subcluster PnecC Strains KF022, KF023, and KF032 Isolated from a Shallow Eutrophic Lake in Japan.</title>
        <authorList>
            <person name="Ogata Y."/>
            <person name="Watanabe K."/>
            <person name="Takemine S."/>
            <person name="Shindo C."/>
            <person name="Kurokawa R."/>
            <person name="Suda W."/>
        </authorList>
    </citation>
    <scope>NUCLEOTIDE SEQUENCE [LARGE SCALE GENOMIC DNA]</scope>
    <source>
        <strain evidence="6 7">KF032</strain>
    </source>
</reference>
<protein>
    <recommendedName>
        <fullName evidence="2">histidine kinase</fullName>
        <ecNumber evidence="2">2.7.13.3</ecNumber>
    </recommendedName>
</protein>
<keyword evidence="4" id="KW-0812">Transmembrane</keyword>
<gene>
    <name evidence="6" type="ORF">PKF032_10530</name>
</gene>
<dbReference type="PANTHER" id="PTHR43547:SF2">
    <property type="entry name" value="HYBRID SIGNAL TRANSDUCTION HISTIDINE KINASE C"/>
    <property type="match status" value="1"/>
</dbReference>
<feature type="domain" description="Histidine kinase" evidence="5">
    <location>
        <begin position="232"/>
        <end position="445"/>
    </location>
</feature>
<evidence type="ECO:0000256" key="3">
    <source>
        <dbReference type="ARBA" id="ARBA00022553"/>
    </source>
</evidence>
<dbReference type="Pfam" id="PF02518">
    <property type="entry name" value="HATPase_c"/>
    <property type="match status" value="1"/>
</dbReference>